<dbReference type="Proteomes" id="UP000829291">
    <property type="component" value="Chromosome 1"/>
</dbReference>
<accession>A0ABM3FQI4</accession>
<organism evidence="7 8">
    <name type="scientific">Neodiprion lecontei</name>
    <name type="common">Redheaded pine sawfly</name>
    <dbReference type="NCBI Taxonomy" id="441921"/>
    <lineage>
        <taxon>Eukaryota</taxon>
        <taxon>Metazoa</taxon>
        <taxon>Ecdysozoa</taxon>
        <taxon>Arthropoda</taxon>
        <taxon>Hexapoda</taxon>
        <taxon>Insecta</taxon>
        <taxon>Pterygota</taxon>
        <taxon>Neoptera</taxon>
        <taxon>Endopterygota</taxon>
        <taxon>Hymenoptera</taxon>
        <taxon>Tenthredinoidea</taxon>
        <taxon>Diprionidae</taxon>
        <taxon>Diprioninae</taxon>
        <taxon>Neodiprion</taxon>
    </lineage>
</organism>
<dbReference type="PANTHER" id="PTHR16684:SF11">
    <property type="entry name" value="CENTROMERE PROTEIN C"/>
    <property type="match status" value="1"/>
</dbReference>
<evidence type="ECO:0000256" key="3">
    <source>
        <dbReference type="ARBA" id="ARBA00023125"/>
    </source>
</evidence>
<dbReference type="GeneID" id="107220128"/>
<dbReference type="InterPro" id="IPR025974">
    <property type="entry name" value="Mif2/CENP-C_cupin"/>
</dbReference>
<protein>
    <submittedName>
        <fullName evidence="8">Uncharacterized protein LOC107220128 isoform X1</fullName>
    </submittedName>
</protein>
<dbReference type="InterPro" id="IPR028386">
    <property type="entry name" value="CENP-C/Mif2/cnp3"/>
</dbReference>
<proteinExistence type="inferred from homology"/>
<evidence type="ECO:0000256" key="2">
    <source>
        <dbReference type="ARBA" id="ARBA00010291"/>
    </source>
</evidence>
<keyword evidence="4" id="KW-0539">Nucleus</keyword>
<dbReference type="Pfam" id="PF11699">
    <property type="entry name" value="CENP-C_C"/>
    <property type="match status" value="1"/>
</dbReference>
<feature type="region of interest" description="Disordered" evidence="5">
    <location>
        <begin position="321"/>
        <end position="345"/>
    </location>
</feature>
<comment type="similarity">
    <text evidence="2">Belongs to the CENP-C/MIF2 family.</text>
</comment>
<sequence>MQKMGPVKEILEKYRCSHSSSIVSQPIRTDKVACMVTSTPLKINREQHSKLEWPFSVEESPNLSLDHHSLIKCAANSTPPCKNTKEGNNLETFTTAPTASTDKTCFVTRTTEATSDKKNSGPNNVDFAPRNEVGKWKIMNSDEENEYQSNRNNSVKKKKYIKDRIIKSSTNTRCSTRKKELRKVNYSINSRESLSIYKVTNNLDSTNEIFTKSISNSSNNVLLIKKPLDNVEVLQTKSIHPKITSSIAIPKQKSSFNRNNDTPVVRRSGRKRCKPLEYWNGERFKTKRDDSPEFVPTIDHINGKGKKMKKIRDAKAELKDIRQSNEVSTSTPNIKTSDKAETELTSEPLIEERNDNAVMLNTKPRRKSKKVVRFSATTTKTSGSPVLKKNLKSDWHVNFHGIKRTPKVLLNFDNYSILPGLNTVMGFVSSSIVQMPPNGINRSQAPDHHHMVFCIMAGNIVVTIHEKSIKMDTYGHFTVPCGVSYTLENVGKKKAILSCFQIANAKYK</sequence>
<gene>
    <name evidence="8" type="primary">LOC107220128</name>
</gene>
<dbReference type="SUPFAM" id="SSF51182">
    <property type="entry name" value="RmlC-like cupins"/>
    <property type="match status" value="1"/>
</dbReference>
<keyword evidence="7" id="KW-1185">Reference proteome</keyword>
<keyword evidence="3" id="KW-0238">DNA-binding</keyword>
<dbReference type="RefSeq" id="XP_046590276.1">
    <property type="nucleotide sequence ID" value="XM_046734320.1"/>
</dbReference>
<evidence type="ECO:0000313" key="7">
    <source>
        <dbReference type="Proteomes" id="UP000829291"/>
    </source>
</evidence>
<dbReference type="PANTHER" id="PTHR16684">
    <property type="entry name" value="CENTROMERE PROTEIN C"/>
    <property type="match status" value="1"/>
</dbReference>
<evidence type="ECO:0000256" key="4">
    <source>
        <dbReference type="ARBA" id="ARBA00023242"/>
    </source>
</evidence>
<feature type="compositionally biased region" description="Polar residues" evidence="5">
    <location>
        <begin position="324"/>
        <end position="335"/>
    </location>
</feature>
<feature type="domain" description="Mif2/CENP-C cupin" evidence="6">
    <location>
        <begin position="426"/>
        <end position="497"/>
    </location>
</feature>
<comment type="subcellular location">
    <subcellularLocation>
        <location evidence="1">Nucleus</location>
    </subcellularLocation>
</comment>
<dbReference type="InterPro" id="IPR011051">
    <property type="entry name" value="RmlC_Cupin_sf"/>
</dbReference>
<evidence type="ECO:0000313" key="8">
    <source>
        <dbReference type="RefSeq" id="XP_046590276.1"/>
    </source>
</evidence>
<dbReference type="InterPro" id="IPR014710">
    <property type="entry name" value="RmlC-like_jellyroll"/>
</dbReference>
<name>A0ABM3FQI4_NEOLC</name>
<evidence type="ECO:0000256" key="5">
    <source>
        <dbReference type="SAM" id="MobiDB-lite"/>
    </source>
</evidence>
<evidence type="ECO:0000259" key="6">
    <source>
        <dbReference type="Pfam" id="PF11699"/>
    </source>
</evidence>
<reference evidence="8" key="1">
    <citation type="submission" date="2025-08" db="UniProtKB">
        <authorList>
            <consortium name="RefSeq"/>
        </authorList>
    </citation>
    <scope>IDENTIFICATION</scope>
    <source>
        <tissue evidence="8">Thorax and Abdomen</tissue>
    </source>
</reference>
<evidence type="ECO:0000256" key="1">
    <source>
        <dbReference type="ARBA" id="ARBA00004123"/>
    </source>
</evidence>
<dbReference type="Gene3D" id="2.60.120.10">
    <property type="entry name" value="Jelly Rolls"/>
    <property type="match status" value="1"/>
</dbReference>